<dbReference type="PANTHER" id="PTHR32347:SF23">
    <property type="entry name" value="BLL5650 PROTEIN"/>
    <property type="match status" value="1"/>
</dbReference>
<dbReference type="Proteomes" id="UP000230078">
    <property type="component" value="Unassembled WGS sequence"/>
</dbReference>
<evidence type="ECO:0000256" key="1">
    <source>
        <dbReference type="ARBA" id="ARBA00004196"/>
    </source>
</evidence>
<evidence type="ECO:0000256" key="2">
    <source>
        <dbReference type="ARBA" id="ARBA00009477"/>
    </source>
</evidence>
<dbReference type="Gene3D" id="2.40.420.20">
    <property type="match status" value="1"/>
</dbReference>
<dbReference type="GO" id="GO:0016020">
    <property type="term" value="C:membrane"/>
    <property type="evidence" value="ECO:0007669"/>
    <property type="project" value="InterPro"/>
</dbReference>
<dbReference type="SUPFAM" id="SSF111369">
    <property type="entry name" value="HlyD-like secretion proteins"/>
    <property type="match status" value="2"/>
</dbReference>
<dbReference type="AlphaFoldDB" id="A0A2M7V3R4"/>
<dbReference type="InterPro" id="IPR006143">
    <property type="entry name" value="RND_pump_MFP"/>
</dbReference>
<accession>A0A2M7V3R4</accession>
<dbReference type="NCBIfam" id="TIGR01730">
    <property type="entry name" value="RND_mfp"/>
    <property type="match status" value="1"/>
</dbReference>
<gene>
    <name evidence="5" type="ORF">COX83_02640</name>
</gene>
<evidence type="ECO:0008006" key="7">
    <source>
        <dbReference type="Google" id="ProtNLM"/>
    </source>
</evidence>
<dbReference type="GO" id="GO:0022857">
    <property type="term" value="F:transmembrane transporter activity"/>
    <property type="evidence" value="ECO:0007669"/>
    <property type="project" value="InterPro"/>
</dbReference>
<protein>
    <recommendedName>
        <fullName evidence="7">Membrane fusion protein biotin-lipoyl like domain-containing protein</fullName>
    </recommendedName>
</protein>
<comment type="caution">
    <text evidence="5">The sequence shown here is derived from an EMBL/GenBank/DDBJ whole genome shotgun (WGS) entry which is preliminary data.</text>
</comment>
<dbReference type="GO" id="GO:0030313">
    <property type="term" value="C:cell envelope"/>
    <property type="evidence" value="ECO:0007669"/>
    <property type="project" value="UniProtKB-SubCell"/>
</dbReference>
<dbReference type="EMBL" id="PFPI01000033">
    <property type="protein sequence ID" value="PIZ93166.1"/>
    <property type="molecule type" value="Genomic_DNA"/>
</dbReference>
<evidence type="ECO:0000313" key="6">
    <source>
        <dbReference type="Proteomes" id="UP000230078"/>
    </source>
</evidence>
<reference evidence="6" key="1">
    <citation type="submission" date="2017-09" db="EMBL/GenBank/DDBJ databases">
        <title>Depth-based differentiation of microbial function through sediment-hosted aquifers and enrichment of novel symbionts in the deep terrestrial subsurface.</title>
        <authorList>
            <person name="Probst A.J."/>
            <person name="Ladd B."/>
            <person name="Jarett J.K."/>
            <person name="Geller-Mcgrath D.E."/>
            <person name="Sieber C.M.K."/>
            <person name="Emerson J.B."/>
            <person name="Anantharaman K."/>
            <person name="Thomas B.C."/>
            <person name="Malmstrom R."/>
            <person name="Stieglmeier M."/>
            <person name="Klingl A."/>
            <person name="Woyke T."/>
            <person name="Ryan C.M."/>
            <person name="Banfield J.F."/>
        </authorList>
    </citation>
    <scope>NUCLEOTIDE SEQUENCE [LARGE SCALE GENOMIC DNA]</scope>
</reference>
<comment type="similarity">
    <text evidence="2">Belongs to the membrane fusion protein (MFP) (TC 8.A.1) family.</text>
</comment>
<dbReference type="Gene3D" id="2.40.30.170">
    <property type="match status" value="1"/>
</dbReference>
<evidence type="ECO:0000256" key="3">
    <source>
        <dbReference type="ARBA" id="ARBA00023054"/>
    </source>
</evidence>
<evidence type="ECO:0000313" key="5">
    <source>
        <dbReference type="EMBL" id="PIZ93166.1"/>
    </source>
</evidence>
<dbReference type="PANTHER" id="PTHR32347">
    <property type="entry name" value="EFFLUX SYSTEM COMPONENT YKNX-RELATED"/>
    <property type="match status" value="1"/>
</dbReference>
<evidence type="ECO:0000256" key="4">
    <source>
        <dbReference type="SAM" id="Coils"/>
    </source>
</evidence>
<feature type="coiled-coil region" evidence="4">
    <location>
        <begin position="354"/>
        <end position="381"/>
    </location>
</feature>
<sequence>MNFFKKKWMIVTIVLLIVLGGIMFARSRKIPVPEFSSQPVERIDLKQTVSETGSVEASLELTYGWETGGKVSDIIKHVGDVVTSTDVIARVANTQQQARYNEALASLSSAQARLNLELAGPSDEGKQKSAAAVAQAEASLDQSKANLSKIEAQASASIFSAEKVVDTAKNNLQLVADGEDSELVSNAYADLVNALKSAVTNLGNALTEADNILGVDNIFANDDFETVLSVLDSSSLNQAKNAYYTAKSDKIRAENLVLSLSSANDHTAVDASHLSIVISLSSMQTLLFYVQQTLNATRPIGNLSQSELDTLKSGITTVQGYIDTSTTNVTNSVQAIASARISLTSYNIAYDKAVLDFEQAKKQAEADIAVAKAQVSAQEANLLQAQASYDDFVAPPRNVDLASLRADVARQSASLSAARDDLSKTELIALSDGVVSKLDVEVGENVMANQDVIGIISAGFTIKVDISEADIAKVSVDDSVDITLDAYGDDVLFTGHVVKIEPAQTEISGVVYYKTTILFDHPEEQYDIRTGMTANVDILTNSNDGVLVIPRRAVLTKDGTKIVRVVKDATNGVFEERSVETGLVGDDGLVEITLGLSEGEVIVTFLKES</sequence>
<keyword evidence="3 4" id="KW-0175">Coiled coil</keyword>
<proteinExistence type="inferred from homology"/>
<dbReference type="InterPro" id="IPR050465">
    <property type="entry name" value="UPF0194_transport"/>
</dbReference>
<organism evidence="5 6">
    <name type="scientific">Candidatus Magasanikbacteria bacterium CG_4_10_14_0_2_um_filter_41_31</name>
    <dbReference type="NCBI Taxonomy" id="1974639"/>
    <lineage>
        <taxon>Bacteria</taxon>
        <taxon>Candidatus Magasanikiibacteriota</taxon>
    </lineage>
</organism>
<name>A0A2M7V3R4_9BACT</name>
<comment type="subcellular location">
    <subcellularLocation>
        <location evidence="1">Cell envelope</location>
    </subcellularLocation>
</comment>